<sequence>MTFLPLAGRDGHKPRRAIRSALLPSHDHGDEDYETDRRGASFPGSVFNLSTTIVGAGIMALPAAVKVLGLVPGLTLILLAAALTHASIDMILRAGRPPAATSKAVASSYAAVVGDALGVPGRALLHSCIVVNNLGMLVVYMIIIGIPHCLDPHFFSVISRFGLSHSYWECKPLNCTTR</sequence>
<name>A0AAQ3JLQ9_9LILI</name>
<organism evidence="8 9">
    <name type="scientific">Canna indica</name>
    <name type="common">Indian-shot</name>
    <dbReference type="NCBI Taxonomy" id="4628"/>
    <lineage>
        <taxon>Eukaryota</taxon>
        <taxon>Viridiplantae</taxon>
        <taxon>Streptophyta</taxon>
        <taxon>Embryophyta</taxon>
        <taxon>Tracheophyta</taxon>
        <taxon>Spermatophyta</taxon>
        <taxon>Magnoliopsida</taxon>
        <taxon>Liliopsida</taxon>
        <taxon>Zingiberales</taxon>
        <taxon>Cannaceae</taxon>
        <taxon>Canna</taxon>
    </lineage>
</organism>
<proteinExistence type="predicted"/>
<evidence type="ECO:0000256" key="2">
    <source>
        <dbReference type="ARBA" id="ARBA00022692"/>
    </source>
</evidence>
<keyword evidence="2 6" id="KW-0812">Transmembrane</keyword>
<dbReference type="EMBL" id="CP136890">
    <property type="protein sequence ID" value="WOK92254.1"/>
    <property type="molecule type" value="Genomic_DNA"/>
</dbReference>
<feature type="transmembrane region" description="Helical" evidence="6">
    <location>
        <begin position="129"/>
        <end position="150"/>
    </location>
</feature>
<evidence type="ECO:0000313" key="8">
    <source>
        <dbReference type="EMBL" id="WOK92254.1"/>
    </source>
</evidence>
<dbReference type="PANTHER" id="PTHR22950">
    <property type="entry name" value="AMINO ACID TRANSPORTER"/>
    <property type="match status" value="1"/>
</dbReference>
<evidence type="ECO:0000256" key="4">
    <source>
        <dbReference type="ARBA" id="ARBA00022989"/>
    </source>
</evidence>
<dbReference type="AlphaFoldDB" id="A0AAQ3JLQ9"/>
<dbReference type="Proteomes" id="UP001327560">
    <property type="component" value="Chromosome 1"/>
</dbReference>
<evidence type="ECO:0000256" key="5">
    <source>
        <dbReference type="ARBA" id="ARBA00023136"/>
    </source>
</evidence>
<evidence type="ECO:0000256" key="1">
    <source>
        <dbReference type="ARBA" id="ARBA00004141"/>
    </source>
</evidence>
<comment type="subcellular location">
    <subcellularLocation>
        <location evidence="1">Membrane</location>
        <topology evidence="1">Multi-pass membrane protein</topology>
    </subcellularLocation>
</comment>
<evidence type="ECO:0000313" key="9">
    <source>
        <dbReference type="Proteomes" id="UP001327560"/>
    </source>
</evidence>
<dbReference type="PANTHER" id="PTHR22950:SF686">
    <property type="entry name" value="AMINO ACID TRANSPORTER AVT6A-LIKE"/>
    <property type="match status" value="1"/>
</dbReference>
<dbReference type="InterPro" id="IPR013057">
    <property type="entry name" value="AA_transpt_TM"/>
</dbReference>
<dbReference type="Pfam" id="PF01490">
    <property type="entry name" value="Aa_trans"/>
    <property type="match status" value="1"/>
</dbReference>
<reference evidence="8 9" key="1">
    <citation type="submission" date="2023-10" db="EMBL/GenBank/DDBJ databases">
        <title>Chromosome-scale genome assembly provides insights into flower coloration mechanisms of Canna indica.</title>
        <authorList>
            <person name="Li C."/>
        </authorList>
    </citation>
    <scope>NUCLEOTIDE SEQUENCE [LARGE SCALE GENOMIC DNA]</scope>
    <source>
        <tissue evidence="8">Flower</tissue>
    </source>
</reference>
<keyword evidence="3" id="KW-0029">Amino-acid transport</keyword>
<evidence type="ECO:0000256" key="3">
    <source>
        <dbReference type="ARBA" id="ARBA00022970"/>
    </source>
</evidence>
<dbReference type="GO" id="GO:0031090">
    <property type="term" value="C:organelle membrane"/>
    <property type="evidence" value="ECO:0007669"/>
    <property type="project" value="UniProtKB-ARBA"/>
</dbReference>
<evidence type="ECO:0000259" key="7">
    <source>
        <dbReference type="Pfam" id="PF01490"/>
    </source>
</evidence>
<keyword evidence="5 6" id="KW-0472">Membrane</keyword>
<accession>A0AAQ3JLQ9</accession>
<keyword evidence="9" id="KW-1185">Reference proteome</keyword>
<keyword evidence="3" id="KW-0813">Transport</keyword>
<feature type="domain" description="Amino acid transporter transmembrane" evidence="7">
    <location>
        <begin position="39"/>
        <end position="146"/>
    </location>
</feature>
<protein>
    <submittedName>
        <fullName evidence="8">Amino acid transporter AVT6A-like</fullName>
    </submittedName>
</protein>
<evidence type="ECO:0000256" key="6">
    <source>
        <dbReference type="SAM" id="Phobius"/>
    </source>
</evidence>
<dbReference type="GO" id="GO:0015179">
    <property type="term" value="F:L-amino acid transmembrane transporter activity"/>
    <property type="evidence" value="ECO:0007669"/>
    <property type="project" value="TreeGrafter"/>
</dbReference>
<keyword evidence="4 6" id="KW-1133">Transmembrane helix</keyword>
<gene>
    <name evidence="8" type="ORF">Cni_G00945</name>
</gene>